<feature type="compositionally biased region" description="Basic and acidic residues" evidence="2">
    <location>
        <begin position="412"/>
        <end position="455"/>
    </location>
</feature>
<accession>A0A6J7ZVY6</accession>
<keyword evidence="5" id="KW-1185">Reference proteome</keyword>
<feature type="region of interest" description="Disordered" evidence="2">
    <location>
        <begin position="407"/>
        <end position="513"/>
    </location>
</feature>
<sequence length="513" mass="57066">MGWTFGSGPGCSNNKIGQFVNTTFIGDKIWKCDKGCNMKKKPVGTVFYYCTGANEVGSDAEKWEQGENRFQETFIGNGPFIISYTGAMWMTLDFGNPNGWNLQTTIDLRFRDDINSTNSSPITASKPLYTLQFSCYHELKLPMYDPDGDLVKCRWAVGRECDSVCHALPSASLDEDTCTLKFNASSGSAYKNDGWYAVALTFEDFPTKTIHVGKEQFNETTPMSTVPLQFLIHLVGKNSPCSWKPEFVSPTPPAGTKISISAGKSFTQKIYAANLANKKETVTKLSLTRPAGMVVKGPTNDPKRVGVVFWELSWTPTVNDQGNHIVCGMAEDSTGHTSDTRCITLIAWDSPDPCSPNPCKGNQTCSRIGSSQKVECVCPKKMKLIGQLCIADNDNYPYDNHANDNYYNNNATHHDHANDDNDDHANDDDNHANDDHDHANDDTINHDHANDHHSQTTDYANDDSTGHNHPIEYDYNTDHHHKSGDPNNNFYNIDGYANHDNTNKDNITNEINK</sequence>
<dbReference type="EMBL" id="CACVKT020000202">
    <property type="protein sequence ID" value="CAC5357317.1"/>
    <property type="molecule type" value="Genomic_DNA"/>
</dbReference>
<dbReference type="OrthoDB" id="8446690at2759"/>
<keyword evidence="1" id="KW-1015">Disulfide bond</keyword>
<keyword evidence="1" id="KW-0245">EGF-like domain</keyword>
<evidence type="ECO:0000259" key="3">
    <source>
        <dbReference type="PROSITE" id="PS50026"/>
    </source>
</evidence>
<evidence type="ECO:0000313" key="4">
    <source>
        <dbReference type="EMBL" id="CAC5357317.1"/>
    </source>
</evidence>
<organism evidence="4 5">
    <name type="scientific">Mytilus coruscus</name>
    <name type="common">Sea mussel</name>
    <dbReference type="NCBI Taxonomy" id="42192"/>
    <lineage>
        <taxon>Eukaryota</taxon>
        <taxon>Metazoa</taxon>
        <taxon>Spiralia</taxon>
        <taxon>Lophotrochozoa</taxon>
        <taxon>Mollusca</taxon>
        <taxon>Bivalvia</taxon>
        <taxon>Autobranchia</taxon>
        <taxon>Pteriomorphia</taxon>
        <taxon>Mytilida</taxon>
        <taxon>Mytiloidea</taxon>
        <taxon>Mytilidae</taxon>
        <taxon>Mytilinae</taxon>
        <taxon>Mytilus</taxon>
    </lineage>
</organism>
<name>A0A6J7ZVY6_MYTCO</name>
<proteinExistence type="predicted"/>
<comment type="caution">
    <text evidence="1">Lacks conserved residue(s) required for the propagation of feature annotation.</text>
</comment>
<dbReference type="Proteomes" id="UP000507470">
    <property type="component" value="Unassembled WGS sequence"/>
</dbReference>
<feature type="compositionally biased region" description="Basic and acidic residues" evidence="2">
    <location>
        <begin position="464"/>
        <end position="478"/>
    </location>
</feature>
<dbReference type="AlphaFoldDB" id="A0A6J7ZVY6"/>
<dbReference type="InterPro" id="IPR000742">
    <property type="entry name" value="EGF"/>
</dbReference>
<protein>
    <recommendedName>
        <fullName evidence="3">EGF-like domain-containing protein</fullName>
    </recommendedName>
</protein>
<evidence type="ECO:0000313" key="5">
    <source>
        <dbReference type="Proteomes" id="UP000507470"/>
    </source>
</evidence>
<reference evidence="4 5" key="1">
    <citation type="submission" date="2020-06" db="EMBL/GenBank/DDBJ databases">
        <authorList>
            <person name="Li R."/>
            <person name="Bekaert M."/>
        </authorList>
    </citation>
    <scope>NUCLEOTIDE SEQUENCE [LARGE SCALE GENOMIC DNA]</scope>
    <source>
        <strain evidence="5">wild</strain>
    </source>
</reference>
<feature type="disulfide bond" evidence="1">
    <location>
        <begin position="359"/>
        <end position="376"/>
    </location>
</feature>
<feature type="domain" description="EGF-like" evidence="3">
    <location>
        <begin position="350"/>
        <end position="390"/>
    </location>
</feature>
<feature type="compositionally biased region" description="Polar residues" evidence="2">
    <location>
        <begin position="504"/>
        <end position="513"/>
    </location>
</feature>
<evidence type="ECO:0000256" key="1">
    <source>
        <dbReference type="PROSITE-ProRule" id="PRU00076"/>
    </source>
</evidence>
<dbReference type="PROSITE" id="PS50026">
    <property type="entry name" value="EGF_3"/>
    <property type="match status" value="1"/>
</dbReference>
<evidence type="ECO:0000256" key="2">
    <source>
        <dbReference type="SAM" id="MobiDB-lite"/>
    </source>
</evidence>
<gene>
    <name evidence="4" type="ORF">MCOR_1046</name>
</gene>